<dbReference type="Proteomes" id="UP001373714">
    <property type="component" value="Unassembled WGS sequence"/>
</dbReference>
<sequence length="139" mass="15388">MNPPNTLKGADPMNETNMKTSSSGLKTQPPSQKPKNEPAHAAERGASMRSIITDHKEGTGEVDNDQSSFSKQWDEILAELEINNKKMAKVAKTLRRNNRKLSERIAFAHKSLILEAGARGEMEGKGEKEASIEADWEEL</sequence>
<proteinExistence type="predicted"/>
<evidence type="ECO:0000256" key="1">
    <source>
        <dbReference type="SAM" id="Coils"/>
    </source>
</evidence>
<dbReference type="AlphaFoldDB" id="A0AAV9URK9"/>
<protein>
    <submittedName>
        <fullName evidence="3">Uncharacterized protein</fullName>
    </submittedName>
</protein>
<comment type="caution">
    <text evidence="3">The sequence shown here is derived from an EMBL/GenBank/DDBJ whole genome shotgun (WGS) entry which is preliminary data.</text>
</comment>
<dbReference type="EMBL" id="JAVHNS010000008">
    <property type="protein sequence ID" value="KAK6345902.1"/>
    <property type="molecule type" value="Genomic_DNA"/>
</dbReference>
<accession>A0AAV9URK9</accession>
<feature type="region of interest" description="Disordered" evidence="2">
    <location>
        <begin position="1"/>
        <end position="68"/>
    </location>
</feature>
<evidence type="ECO:0000313" key="4">
    <source>
        <dbReference type="Proteomes" id="UP001373714"/>
    </source>
</evidence>
<reference evidence="3 4" key="1">
    <citation type="submission" date="2019-10" db="EMBL/GenBank/DDBJ databases">
        <authorList>
            <person name="Palmer J.M."/>
        </authorList>
    </citation>
    <scope>NUCLEOTIDE SEQUENCE [LARGE SCALE GENOMIC DNA]</scope>
    <source>
        <strain evidence="3 4">TWF730</strain>
    </source>
</reference>
<name>A0AAV9URK9_9PEZI</name>
<gene>
    <name evidence="3" type="ORF">TWF730_010245</name>
</gene>
<feature type="compositionally biased region" description="Basic and acidic residues" evidence="2">
    <location>
        <begin position="34"/>
        <end position="43"/>
    </location>
</feature>
<keyword evidence="4" id="KW-1185">Reference proteome</keyword>
<feature type="compositionally biased region" description="Polar residues" evidence="2">
    <location>
        <begin position="14"/>
        <end position="30"/>
    </location>
</feature>
<organism evidence="3 4">
    <name type="scientific">Orbilia blumenaviensis</name>
    <dbReference type="NCBI Taxonomy" id="1796055"/>
    <lineage>
        <taxon>Eukaryota</taxon>
        <taxon>Fungi</taxon>
        <taxon>Dikarya</taxon>
        <taxon>Ascomycota</taxon>
        <taxon>Pezizomycotina</taxon>
        <taxon>Orbiliomycetes</taxon>
        <taxon>Orbiliales</taxon>
        <taxon>Orbiliaceae</taxon>
        <taxon>Orbilia</taxon>
    </lineage>
</organism>
<feature type="coiled-coil region" evidence="1">
    <location>
        <begin position="77"/>
        <end position="104"/>
    </location>
</feature>
<keyword evidence="1" id="KW-0175">Coiled coil</keyword>
<evidence type="ECO:0000256" key="2">
    <source>
        <dbReference type="SAM" id="MobiDB-lite"/>
    </source>
</evidence>
<evidence type="ECO:0000313" key="3">
    <source>
        <dbReference type="EMBL" id="KAK6345902.1"/>
    </source>
</evidence>